<organism evidence="2 3">
    <name type="scientific">Limnofasciculus baicalensis BBK-W-15</name>
    <dbReference type="NCBI Taxonomy" id="2699891"/>
    <lineage>
        <taxon>Bacteria</taxon>
        <taxon>Bacillati</taxon>
        <taxon>Cyanobacteriota</taxon>
        <taxon>Cyanophyceae</taxon>
        <taxon>Coleofasciculales</taxon>
        <taxon>Coleofasciculaceae</taxon>
        <taxon>Limnofasciculus</taxon>
        <taxon>Limnofasciculus baicalensis</taxon>
    </lineage>
</organism>
<evidence type="ECO:0000256" key="1">
    <source>
        <dbReference type="SAM" id="Phobius"/>
    </source>
</evidence>
<gene>
    <name evidence="2" type="ORF">NJ959_27675</name>
</gene>
<feature type="transmembrane region" description="Helical" evidence="1">
    <location>
        <begin position="18"/>
        <end position="40"/>
    </location>
</feature>
<keyword evidence="1" id="KW-0812">Transmembrane</keyword>
<keyword evidence="3" id="KW-1185">Reference proteome</keyword>
<proteinExistence type="predicted"/>
<evidence type="ECO:0000313" key="3">
    <source>
        <dbReference type="Proteomes" id="UP001204953"/>
    </source>
</evidence>
<keyword evidence="1" id="KW-0472">Membrane</keyword>
<sequence length="182" mass="21380">MVILEKTPTQLKLRHRPYFLWIATGSWLFGILILILLITIQFSWLLYLWWLPVFLILNILICISLLLFTQQVINCHFDKENYLFILRKQGFLTKKILWHPLADILDIKLKSTSWNHDKNANYQIVIVLKSGKDLILNVGQDSGIDNKLEIVNLIRKFLGMPTQTLQKDSIMKIKLYDNTPES</sequence>
<dbReference type="Proteomes" id="UP001204953">
    <property type="component" value="Unassembled WGS sequence"/>
</dbReference>
<protein>
    <submittedName>
        <fullName evidence="2">Uncharacterized protein</fullName>
    </submittedName>
</protein>
<evidence type="ECO:0000313" key="2">
    <source>
        <dbReference type="EMBL" id="MCP2732215.1"/>
    </source>
</evidence>
<name>A0AAE3GWY3_9CYAN</name>
<dbReference type="EMBL" id="JAMZMM010000511">
    <property type="protein sequence ID" value="MCP2732215.1"/>
    <property type="molecule type" value="Genomic_DNA"/>
</dbReference>
<accession>A0AAE3GWY3</accession>
<feature type="transmembrane region" description="Helical" evidence="1">
    <location>
        <begin position="46"/>
        <end position="69"/>
    </location>
</feature>
<keyword evidence="1" id="KW-1133">Transmembrane helix</keyword>
<dbReference type="RefSeq" id="WP_254014939.1">
    <property type="nucleotide sequence ID" value="NZ_JAMZMM010000511.1"/>
</dbReference>
<dbReference type="AlphaFoldDB" id="A0AAE3GWY3"/>
<reference evidence="2" key="1">
    <citation type="submission" date="2022-06" db="EMBL/GenBank/DDBJ databases">
        <title>New cyanobacteria of genus Symplocastrum in benthos of Lake Baikal.</title>
        <authorList>
            <person name="Sorokovikova E."/>
            <person name="Tikhonova I."/>
            <person name="Krasnopeev A."/>
            <person name="Evseev P."/>
            <person name="Gladkikh A."/>
            <person name="Belykh O."/>
        </authorList>
    </citation>
    <scope>NUCLEOTIDE SEQUENCE</scope>
    <source>
        <strain evidence="2">BBK-W-15</strain>
    </source>
</reference>
<comment type="caution">
    <text evidence="2">The sequence shown here is derived from an EMBL/GenBank/DDBJ whole genome shotgun (WGS) entry which is preliminary data.</text>
</comment>